<evidence type="ECO:0000313" key="1">
    <source>
        <dbReference type="EMBL" id="KAJ2999640.1"/>
    </source>
</evidence>
<gene>
    <name evidence="1" type="ORF">NUW54_g6909</name>
</gene>
<dbReference type="EMBL" id="JANSHE010001907">
    <property type="protein sequence ID" value="KAJ2999640.1"/>
    <property type="molecule type" value="Genomic_DNA"/>
</dbReference>
<protein>
    <submittedName>
        <fullName evidence="1">Uncharacterized protein</fullName>
    </submittedName>
</protein>
<sequence length="171" mass="20395">METRGPDRHILFRPEALFPHRSWQVEVDEEGWEYVEPVGSSCMMKVVPCVGSFCQLVLPDNCRFTRRITRVLEYQQTRIILRVKHPYSPAIVTLAVPYPFYEGTRWWYIRLHRWFEYLIPDNDRHNTGKSIPVFADLRHLRQPVIGQSPNIDWWELDDRIQGEFQYLYGGG</sequence>
<reference evidence="1" key="1">
    <citation type="submission" date="2022-08" db="EMBL/GenBank/DDBJ databases">
        <title>Genome Sequence of Pycnoporus sanguineus.</title>
        <authorList>
            <person name="Buettner E."/>
        </authorList>
    </citation>
    <scope>NUCLEOTIDE SEQUENCE</scope>
    <source>
        <strain evidence="1">CG-C14</strain>
    </source>
</reference>
<accession>A0ACC1PTW2</accession>
<organism evidence="1 2">
    <name type="scientific">Trametes sanguinea</name>
    <dbReference type="NCBI Taxonomy" id="158606"/>
    <lineage>
        <taxon>Eukaryota</taxon>
        <taxon>Fungi</taxon>
        <taxon>Dikarya</taxon>
        <taxon>Basidiomycota</taxon>
        <taxon>Agaricomycotina</taxon>
        <taxon>Agaricomycetes</taxon>
        <taxon>Polyporales</taxon>
        <taxon>Polyporaceae</taxon>
        <taxon>Trametes</taxon>
    </lineage>
</organism>
<comment type="caution">
    <text evidence="1">The sequence shown here is derived from an EMBL/GenBank/DDBJ whole genome shotgun (WGS) entry which is preliminary data.</text>
</comment>
<proteinExistence type="predicted"/>
<name>A0ACC1PTW2_9APHY</name>
<dbReference type="Proteomes" id="UP001144978">
    <property type="component" value="Unassembled WGS sequence"/>
</dbReference>
<evidence type="ECO:0000313" key="2">
    <source>
        <dbReference type="Proteomes" id="UP001144978"/>
    </source>
</evidence>
<keyword evidence="2" id="KW-1185">Reference proteome</keyword>